<dbReference type="SUPFAM" id="SSF53822">
    <property type="entry name" value="Periplasmic binding protein-like I"/>
    <property type="match status" value="1"/>
</dbReference>
<dbReference type="AlphaFoldDB" id="A0ABD2MPW2"/>
<dbReference type="InterPro" id="IPR050726">
    <property type="entry name" value="mGluR"/>
</dbReference>
<proteinExistence type="predicted"/>
<keyword evidence="3" id="KW-1185">Reference proteome</keyword>
<keyword evidence="1" id="KW-0325">Glycoprotein</keyword>
<dbReference type="Gene3D" id="3.40.50.2300">
    <property type="match status" value="2"/>
</dbReference>
<organism evidence="2 3">
    <name type="scientific">Cryptolaemus montrouzieri</name>
    <dbReference type="NCBI Taxonomy" id="559131"/>
    <lineage>
        <taxon>Eukaryota</taxon>
        <taxon>Metazoa</taxon>
        <taxon>Ecdysozoa</taxon>
        <taxon>Arthropoda</taxon>
        <taxon>Hexapoda</taxon>
        <taxon>Insecta</taxon>
        <taxon>Pterygota</taxon>
        <taxon>Neoptera</taxon>
        <taxon>Endopterygota</taxon>
        <taxon>Coleoptera</taxon>
        <taxon>Polyphaga</taxon>
        <taxon>Cucujiformia</taxon>
        <taxon>Coccinelloidea</taxon>
        <taxon>Coccinellidae</taxon>
        <taxon>Scymninae</taxon>
        <taxon>Scymnini</taxon>
        <taxon>Cryptolaemus</taxon>
    </lineage>
</organism>
<name>A0ABD2MPW2_9CUCU</name>
<accession>A0ABD2MPW2</accession>
<evidence type="ECO:0000313" key="2">
    <source>
        <dbReference type="EMBL" id="KAL3268458.1"/>
    </source>
</evidence>
<sequence length="362" mass="40487">MTKDNCSPRNVLNEVNNIFINQYPEIASDHFILNIDRNPQNFNEVLNTITQLKNTSSTGKDGIPVRILKAVANEIARPLTHINLMFPTGKLPSVLMCAVVRAIHKISSVTPQSLVQYADNAYFIFSDYSLENQNSKVLEVLGVSQEWFAENDILLDVDKTKIPVFDYGTKESTRVLLDGDVGLQCGDSVCLLGVNIDHRLDWRVHTDELAKTISKSTFALRIISLNIDMNIAIATYHGCIIFGSDQEVAGVMRAVRRSNATRSFSWIGSDGWSARSLVSDGNEDVVEGTLSVQPQANPVKGFEEYFLSLDVKNNQRNPWFIAEDTIVSRQVREYQCLVQTSLYSEEIGNAHKVLITVVSRLD</sequence>
<dbReference type="Proteomes" id="UP001516400">
    <property type="component" value="Unassembled WGS sequence"/>
</dbReference>
<dbReference type="PANTHER" id="PTHR24060">
    <property type="entry name" value="METABOTROPIC GLUTAMATE RECEPTOR"/>
    <property type="match status" value="1"/>
</dbReference>
<comment type="caution">
    <text evidence="2">The sequence shown here is derived from an EMBL/GenBank/DDBJ whole genome shotgun (WGS) entry which is preliminary data.</text>
</comment>
<dbReference type="EMBL" id="JABFTP020000021">
    <property type="protein sequence ID" value="KAL3268458.1"/>
    <property type="molecule type" value="Genomic_DNA"/>
</dbReference>
<reference evidence="2 3" key="1">
    <citation type="journal article" date="2021" name="BMC Biol.">
        <title>Horizontally acquired antibacterial genes associated with adaptive radiation of ladybird beetles.</title>
        <authorList>
            <person name="Li H.S."/>
            <person name="Tang X.F."/>
            <person name="Huang Y.H."/>
            <person name="Xu Z.Y."/>
            <person name="Chen M.L."/>
            <person name="Du X.Y."/>
            <person name="Qiu B.Y."/>
            <person name="Chen P.T."/>
            <person name="Zhang W."/>
            <person name="Slipinski A."/>
            <person name="Escalona H.E."/>
            <person name="Waterhouse R.M."/>
            <person name="Zwick A."/>
            <person name="Pang H."/>
        </authorList>
    </citation>
    <scope>NUCLEOTIDE SEQUENCE [LARGE SCALE GENOMIC DNA]</scope>
    <source>
        <strain evidence="2">SYSU2018</strain>
    </source>
</reference>
<gene>
    <name evidence="2" type="ORF">HHI36_007569</name>
</gene>
<evidence type="ECO:0000313" key="3">
    <source>
        <dbReference type="Proteomes" id="UP001516400"/>
    </source>
</evidence>
<dbReference type="InterPro" id="IPR028082">
    <property type="entry name" value="Peripla_BP_I"/>
</dbReference>
<evidence type="ECO:0008006" key="4">
    <source>
        <dbReference type="Google" id="ProtNLM"/>
    </source>
</evidence>
<evidence type="ECO:0000256" key="1">
    <source>
        <dbReference type="ARBA" id="ARBA00023180"/>
    </source>
</evidence>
<protein>
    <recommendedName>
        <fullName evidence="4">Reverse transcriptase domain-containing protein</fullName>
    </recommendedName>
</protein>